<feature type="region of interest" description="Disordered" evidence="9">
    <location>
        <begin position="698"/>
        <end position="722"/>
    </location>
</feature>
<keyword evidence="6" id="KW-0333">Golgi apparatus</keyword>
<dbReference type="GO" id="GO:0015031">
    <property type="term" value="P:protein transport"/>
    <property type="evidence" value="ECO:0007669"/>
    <property type="project" value="UniProtKB-KW"/>
</dbReference>
<evidence type="ECO:0000256" key="6">
    <source>
        <dbReference type="ARBA" id="ARBA00023034"/>
    </source>
</evidence>
<comment type="caution">
    <text evidence="10">The sequence shown here is derived from an EMBL/GenBank/DDBJ whole genome shotgun (WGS) entry which is preliminary data.</text>
</comment>
<evidence type="ECO:0000256" key="2">
    <source>
        <dbReference type="ARBA" id="ARBA00006419"/>
    </source>
</evidence>
<comment type="subcellular location">
    <subcellularLocation>
        <location evidence="1">Golgi apparatus membrane</location>
        <topology evidence="1">Peripheral membrane protein</topology>
    </subcellularLocation>
</comment>
<comment type="similarity">
    <text evidence="2">Belongs to the COG8 family.</text>
</comment>
<evidence type="ECO:0000313" key="10">
    <source>
        <dbReference type="EMBL" id="EFA74901.1"/>
    </source>
</evidence>
<proteinExistence type="inferred from homology"/>
<dbReference type="EMBL" id="ADBJ01000060">
    <property type="protein sequence ID" value="EFA74901.1"/>
    <property type="molecule type" value="Genomic_DNA"/>
</dbReference>
<sequence length="722" mass="81428">MNDSIMKDEEDEDDFYRQQNGSSNSSNSNATGGVIYTVESLQSEMNSYSLEKLMKEPQLLAKHKQHTIGQMKSLALQHYQLFIDNYNTLNFTQNQMDTINDRVDSLLDHLQSISTSCESFSTISNQLTVKRASVKNLLDNFPTILDLLEIPQLMDTCVKNGYYDEALQLESYAKKISKQYPNIKVINEIIIEVQKSTQSLIANLQQQLKGNISLTDCIRTIGFLRRLSIYRENELKTILLHTRDQWLMNSIKFINDSNPVSYLTKLTDCCRTNIFDIVTQFSAIFSDESDDDSQLDDLILNGWVQQKIQMYLTTLERTLPLVKEGSSIAYILENAMYYSMSMSRVGIDFRGLLLPIFEKVITSVFLSHITTATHHFLEALKSYRFQQIITKESNYQSSSSSSNHLSPPNTLLQHPPLAILTNSFISSYIELKECAPLSLEYPLSLKLRDTIVTLTSGVLSFYNQSSLTSSQHPVFNAFSKCLVEDFLPFIISCFDSIFCNTSKIPLIDISGIVIPLIKIYEPTKLEQNHRAIDEHLKASNNTTETTTTSPIPTPTTPSVTITSTSTSTSTSPPPQPTIAVLPSSPQPSTPTTTEIPNIDTITTATTETSSTNVEMQQQDENKQPLEDINQQQQQPMVEEVTTQQPEDDNNFSTKQPILEKTEEMKENIVVDEIKSEENTLIVEEQTKPVDDDVAVVTQQLQSDATEVQQPTDPTPPVENQVE</sequence>
<dbReference type="GeneID" id="31367403"/>
<dbReference type="InParanoid" id="D3BUW3"/>
<keyword evidence="5" id="KW-0653">Protein transport</keyword>
<feature type="compositionally biased region" description="Polar residues" evidence="9">
    <location>
        <begin position="698"/>
        <end position="711"/>
    </location>
</feature>
<dbReference type="FunCoup" id="D3BUW3">
    <property type="interactions" value="142"/>
</dbReference>
<feature type="region of interest" description="Disordered" evidence="9">
    <location>
        <begin position="1"/>
        <end position="31"/>
    </location>
</feature>
<keyword evidence="7" id="KW-0472">Membrane</keyword>
<feature type="region of interest" description="Disordered" evidence="9">
    <location>
        <begin position="535"/>
        <end position="600"/>
    </location>
</feature>
<name>D3BUW3_HETP5</name>
<reference evidence="10 11" key="1">
    <citation type="journal article" date="2011" name="Genome Res.">
        <title>Phylogeny-wide analysis of social amoeba genomes highlights ancient origins for complex intercellular communication.</title>
        <authorList>
            <person name="Heidel A.J."/>
            <person name="Lawal H.M."/>
            <person name="Felder M."/>
            <person name="Schilde C."/>
            <person name="Helps N.R."/>
            <person name="Tunggal B."/>
            <person name="Rivero F."/>
            <person name="John U."/>
            <person name="Schleicher M."/>
            <person name="Eichinger L."/>
            <person name="Platzer M."/>
            <person name="Noegel A.A."/>
            <person name="Schaap P."/>
            <person name="Gloeckner G."/>
        </authorList>
    </citation>
    <scope>NUCLEOTIDE SEQUENCE [LARGE SCALE GENOMIC DNA]</scope>
    <source>
        <strain evidence="11">ATCC 26659 / Pp 5 / PN500</strain>
    </source>
</reference>
<evidence type="ECO:0000256" key="1">
    <source>
        <dbReference type="ARBA" id="ARBA00004395"/>
    </source>
</evidence>
<dbReference type="Proteomes" id="UP000001396">
    <property type="component" value="Unassembled WGS sequence"/>
</dbReference>
<dbReference type="InterPro" id="IPR007255">
    <property type="entry name" value="COG8"/>
</dbReference>
<evidence type="ECO:0000256" key="4">
    <source>
        <dbReference type="ARBA" id="ARBA00022448"/>
    </source>
</evidence>
<keyword evidence="4" id="KW-0813">Transport</keyword>
<feature type="compositionally biased region" description="Low complexity" evidence="9">
    <location>
        <begin position="542"/>
        <end position="570"/>
    </location>
</feature>
<dbReference type="GO" id="GO:0006891">
    <property type="term" value="P:intra-Golgi vesicle-mediated transport"/>
    <property type="evidence" value="ECO:0007669"/>
    <property type="project" value="TreeGrafter"/>
</dbReference>
<evidence type="ECO:0000256" key="5">
    <source>
        <dbReference type="ARBA" id="ARBA00022927"/>
    </source>
</evidence>
<dbReference type="AlphaFoldDB" id="D3BUW3"/>
<dbReference type="RefSeq" id="XP_020427035.1">
    <property type="nucleotide sequence ID" value="XM_020582681.1"/>
</dbReference>
<dbReference type="InterPro" id="IPR016159">
    <property type="entry name" value="Cullin_repeat-like_dom_sf"/>
</dbReference>
<protein>
    <recommendedName>
        <fullName evidence="3">Conserved oligomeric Golgi complex subunit 8</fullName>
    </recommendedName>
    <alternativeName>
        <fullName evidence="8">Component of oligomeric Golgi complex 8</fullName>
    </alternativeName>
</protein>
<dbReference type="GO" id="GO:0017119">
    <property type="term" value="C:Golgi transport complex"/>
    <property type="evidence" value="ECO:0007669"/>
    <property type="project" value="InterPro"/>
</dbReference>
<dbReference type="Pfam" id="PF04124">
    <property type="entry name" value="Dor1"/>
    <property type="match status" value="1"/>
</dbReference>
<dbReference type="GO" id="GO:0000139">
    <property type="term" value="C:Golgi membrane"/>
    <property type="evidence" value="ECO:0007669"/>
    <property type="project" value="UniProtKB-SubCell"/>
</dbReference>
<dbReference type="PANTHER" id="PTHR21311:SF0">
    <property type="entry name" value="CONSERVED OLIGOMERIC GOLGI COMPLEX SUBUNIT 8"/>
    <property type="match status" value="1"/>
</dbReference>
<organism evidence="10 11">
    <name type="scientific">Heterostelium pallidum (strain ATCC 26659 / Pp 5 / PN500)</name>
    <name type="common">Cellular slime mold</name>
    <name type="synonym">Polysphondylium pallidum</name>
    <dbReference type="NCBI Taxonomy" id="670386"/>
    <lineage>
        <taxon>Eukaryota</taxon>
        <taxon>Amoebozoa</taxon>
        <taxon>Evosea</taxon>
        <taxon>Eumycetozoa</taxon>
        <taxon>Dictyostelia</taxon>
        <taxon>Acytosteliales</taxon>
        <taxon>Acytosteliaceae</taxon>
        <taxon>Heterostelium</taxon>
    </lineage>
</organism>
<feature type="region of interest" description="Disordered" evidence="9">
    <location>
        <begin position="629"/>
        <end position="651"/>
    </location>
</feature>
<evidence type="ECO:0000256" key="7">
    <source>
        <dbReference type="ARBA" id="ARBA00023136"/>
    </source>
</evidence>
<evidence type="ECO:0000256" key="8">
    <source>
        <dbReference type="ARBA" id="ARBA00031347"/>
    </source>
</evidence>
<keyword evidence="11" id="KW-1185">Reference proteome</keyword>
<accession>D3BUW3</accession>
<dbReference type="OMA" id="WETWPSS"/>
<evidence type="ECO:0000313" key="11">
    <source>
        <dbReference type="Proteomes" id="UP000001396"/>
    </source>
</evidence>
<dbReference type="PANTHER" id="PTHR21311">
    <property type="entry name" value="CONSERVED OLIGOMERIC GOLGI COMPLEX COMPONENT 8"/>
    <property type="match status" value="1"/>
</dbReference>
<dbReference type="STRING" id="670386.D3BUW3"/>
<evidence type="ECO:0000256" key="9">
    <source>
        <dbReference type="SAM" id="MobiDB-lite"/>
    </source>
</evidence>
<dbReference type="SUPFAM" id="SSF74788">
    <property type="entry name" value="Cullin repeat-like"/>
    <property type="match status" value="1"/>
</dbReference>
<evidence type="ECO:0000256" key="3">
    <source>
        <dbReference type="ARBA" id="ARBA00020983"/>
    </source>
</evidence>
<gene>
    <name evidence="10" type="primary">cog8</name>
    <name evidence="10" type="ORF">PPL_11935</name>
</gene>